<gene>
    <name evidence="3" type="ORF">GSOID_T00029331001</name>
</gene>
<feature type="region of interest" description="Disordered" evidence="2">
    <location>
        <begin position="472"/>
        <end position="621"/>
    </location>
</feature>
<evidence type="ECO:0000256" key="2">
    <source>
        <dbReference type="SAM" id="MobiDB-lite"/>
    </source>
</evidence>
<dbReference type="SUPFAM" id="SSF50985">
    <property type="entry name" value="RCC1/BLIP-II"/>
    <property type="match status" value="1"/>
</dbReference>
<organism evidence="3">
    <name type="scientific">Oikopleura dioica</name>
    <name type="common">Tunicate</name>
    <dbReference type="NCBI Taxonomy" id="34765"/>
    <lineage>
        <taxon>Eukaryota</taxon>
        <taxon>Metazoa</taxon>
        <taxon>Chordata</taxon>
        <taxon>Tunicata</taxon>
        <taxon>Appendicularia</taxon>
        <taxon>Copelata</taxon>
        <taxon>Oikopleuridae</taxon>
        <taxon>Oikopleura</taxon>
    </lineage>
</organism>
<feature type="repeat" description="RCC1" evidence="1">
    <location>
        <begin position="258"/>
        <end position="312"/>
    </location>
</feature>
<feature type="compositionally biased region" description="Basic and acidic residues" evidence="2">
    <location>
        <begin position="472"/>
        <end position="522"/>
    </location>
</feature>
<dbReference type="PANTHER" id="PTHR46337:SF1">
    <property type="entry name" value="RCC1-LIKE G EXCHANGING FACTOR-LIKE PROTEIN"/>
    <property type="match status" value="1"/>
</dbReference>
<feature type="repeat" description="RCC1" evidence="1">
    <location>
        <begin position="208"/>
        <end position="257"/>
    </location>
</feature>
<sequence length="621" mass="69837">MIRGCSHLRRFRMQFNTSVLSKSSPVTSLPESESIFFHGNSTDGATSSVSNFAPELFETDIKNIQLVSAGIGFSVVQADGELYGCGLNTSGQLGFQGYSKYDAEKLESEVKNLEIVKTLSKIKTSKPTSSQIVSLSAGRQHFGFVTDTGKVHLMGSNRSGQCGRRVNMDEISFDRPVEFSFDTSVRFGSPAVKISCAFDSTLILLENGKVISFGNGWDGQLGRGDFVSDHSPDFVDCEERFVDIESCADWTLAKTEDGRIFGWGNNEYHQISSQEIDRIGKPQEILFDEFFENIKVLKIACTSSQGFALVASDVKSGTALYSWGYGFHNEISSEPISRKYPQEVALNVNLKVNHEYLPLTDAHSHNIFGGVNALAILTEDNELLTLGKNESDVLGHLNRGNLADYIIETPKTISQVAIGLNHVLITGSKETKKVESSLSQQVIQDDTTVENIIEAELAVIMENVEKSKPIEDVVHDTPKHDAVQKDAGYKRKNFDPNYRKKISQERNDLAKKSVQKENKPEKIGYQGKNFNPDYRSQPIKVHHNPKTYVGKNYDPNYKKKFNKPPSEYGYKGKNYDRNYHEKKRKFQENKYNRVVENSSESPYGYKGKNFDPEYHKKKYEK</sequence>
<dbReference type="GO" id="GO:0005085">
    <property type="term" value="F:guanyl-nucleotide exchange factor activity"/>
    <property type="evidence" value="ECO:0007669"/>
    <property type="project" value="TreeGrafter"/>
</dbReference>
<dbReference type="PANTHER" id="PTHR46337">
    <property type="entry name" value="RCC1-LIKE G EXCHANGING FACTOR-LIKE PROTEIN"/>
    <property type="match status" value="1"/>
</dbReference>
<evidence type="ECO:0000256" key="1">
    <source>
        <dbReference type="PROSITE-ProRule" id="PRU00235"/>
    </source>
</evidence>
<protein>
    <submittedName>
        <fullName evidence="3">Uncharacterized protein</fullName>
    </submittedName>
</protein>
<dbReference type="GO" id="GO:0005743">
    <property type="term" value="C:mitochondrial inner membrane"/>
    <property type="evidence" value="ECO:0007669"/>
    <property type="project" value="TreeGrafter"/>
</dbReference>
<accession>E4Y8Z8</accession>
<dbReference type="InterPro" id="IPR000408">
    <property type="entry name" value="Reg_chr_condens"/>
</dbReference>
<reference evidence="3" key="1">
    <citation type="journal article" date="2010" name="Science">
        <title>Plasticity of animal genome architecture unmasked by rapid evolution of a pelagic tunicate.</title>
        <authorList>
            <person name="Denoeud F."/>
            <person name="Henriet S."/>
            <person name="Mungpakdee S."/>
            <person name="Aury J.M."/>
            <person name="Da Silva C."/>
            <person name="Brinkmann H."/>
            <person name="Mikhaleva J."/>
            <person name="Olsen L.C."/>
            <person name="Jubin C."/>
            <person name="Canestro C."/>
            <person name="Bouquet J.M."/>
            <person name="Danks G."/>
            <person name="Poulain J."/>
            <person name="Campsteijn C."/>
            <person name="Adamski M."/>
            <person name="Cross I."/>
            <person name="Yadetie F."/>
            <person name="Muffato M."/>
            <person name="Louis A."/>
            <person name="Butcher S."/>
            <person name="Tsagkogeorga G."/>
            <person name="Konrad A."/>
            <person name="Singh S."/>
            <person name="Jensen M.F."/>
            <person name="Cong E.H."/>
            <person name="Eikeseth-Otteraa H."/>
            <person name="Noel B."/>
            <person name="Anthouard V."/>
            <person name="Porcel B.M."/>
            <person name="Kachouri-Lafond R."/>
            <person name="Nishino A."/>
            <person name="Ugolini M."/>
            <person name="Chourrout P."/>
            <person name="Nishida H."/>
            <person name="Aasland R."/>
            <person name="Huzurbazar S."/>
            <person name="Westhof E."/>
            <person name="Delsuc F."/>
            <person name="Lehrach H."/>
            <person name="Reinhardt R."/>
            <person name="Weissenbach J."/>
            <person name="Roy S.W."/>
            <person name="Artiguenave F."/>
            <person name="Postlethwait J.H."/>
            <person name="Manak J.R."/>
            <person name="Thompson E.M."/>
            <person name="Jaillon O."/>
            <person name="Du Pasquier L."/>
            <person name="Boudinot P."/>
            <person name="Liberles D.A."/>
            <person name="Volff J.N."/>
            <person name="Philippe H."/>
            <person name="Lenhard B."/>
            <person name="Roest Crollius H."/>
            <person name="Wincker P."/>
            <person name="Chourrout D."/>
        </authorList>
    </citation>
    <scope>NUCLEOTIDE SEQUENCE [LARGE SCALE GENOMIC DNA]</scope>
</reference>
<feature type="repeat" description="RCC1" evidence="1">
    <location>
        <begin position="80"/>
        <end position="148"/>
    </location>
</feature>
<dbReference type="AlphaFoldDB" id="E4Y8Z8"/>
<dbReference type="Proteomes" id="UP000011014">
    <property type="component" value="Unassembled WGS sequence"/>
</dbReference>
<feature type="repeat" description="RCC1" evidence="1">
    <location>
        <begin position="149"/>
        <end position="207"/>
    </location>
</feature>
<dbReference type="EMBL" id="FN654330">
    <property type="protein sequence ID" value="CBY43732.1"/>
    <property type="molecule type" value="Genomic_DNA"/>
</dbReference>
<dbReference type="PROSITE" id="PS50012">
    <property type="entry name" value="RCC1_3"/>
    <property type="match status" value="4"/>
</dbReference>
<dbReference type="Gene3D" id="2.130.10.30">
    <property type="entry name" value="Regulator of chromosome condensation 1/beta-lactamase-inhibitor protein II"/>
    <property type="match status" value="2"/>
</dbReference>
<name>E4Y8Z8_OIKDI</name>
<dbReference type="InterPro" id="IPR009091">
    <property type="entry name" value="RCC1/BLIP-II"/>
</dbReference>
<dbReference type="GO" id="GO:0019843">
    <property type="term" value="F:rRNA binding"/>
    <property type="evidence" value="ECO:0007669"/>
    <property type="project" value="TreeGrafter"/>
</dbReference>
<evidence type="ECO:0000313" key="3">
    <source>
        <dbReference type="EMBL" id="CBY43732.1"/>
    </source>
</evidence>
<feature type="compositionally biased region" description="Basic and acidic residues" evidence="2">
    <location>
        <begin position="608"/>
        <end position="621"/>
    </location>
</feature>
<dbReference type="GO" id="GO:0070131">
    <property type="term" value="P:positive regulation of mitochondrial translation"/>
    <property type="evidence" value="ECO:0007669"/>
    <property type="project" value="TreeGrafter"/>
</dbReference>
<dbReference type="InterPro" id="IPR053035">
    <property type="entry name" value="Mitochondrial_GEF_domain"/>
</dbReference>
<proteinExistence type="predicted"/>
<dbReference type="Pfam" id="PF00415">
    <property type="entry name" value="RCC1"/>
    <property type="match status" value="1"/>
</dbReference>